<name>A0AAP0K8N8_9MAGN</name>
<dbReference type="PANTHER" id="PTHR31900">
    <property type="entry name" value="F-BOX/RNI SUPERFAMILY PROTEIN-RELATED"/>
    <property type="match status" value="1"/>
</dbReference>
<dbReference type="InterPro" id="IPR036047">
    <property type="entry name" value="F-box-like_dom_sf"/>
</dbReference>
<dbReference type="InterPro" id="IPR055357">
    <property type="entry name" value="LRR_At1g61320_AtMIF1"/>
</dbReference>
<feature type="coiled-coil region" evidence="1">
    <location>
        <begin position="362"/>
        <end position="407"/>
    </location>
</feature>
<dbReference type="InterPro" id="IPR032675">
    <property type="entry name" value="LRR_dom_sf"/>
</dbReference>
<feature type="region of interest" description="Disordered" evidence="2">
    <location>
        <begin position="435"/>
        <end position="463"/>
    </location>
</feature>
<sequence>MRGEDRLSNLPDHILHHIFSFLPTTQLFFTTYSLSNKWRYFWRTFPHLLFNINSHDAEAFVDKFMSRLASNPGPDIQSFRLRWSSHNYKALKCIKKWISTALSRNVAILDIYLGPGLTVFTVPAKVFAAASSSVKVIKLESHFYGHSFMLPIPMLSSPNLKTLELIKIKLPKGDSIREAILGCPVLETLVMKQCHYSHLKILNLSLNRLKELEIDNSAERFRVTGVGDCKLELHAPNLSTFVYKGVLFNDCSFGNLAALIDVQLFLCPPFVEQHLRFLQGLKGARAVVLEGIEEFIVQMREQILQPTSGQVHEAQLFYSTVSGVGLKRRRVYGLESQQASRSFYNVPWASSSQRLSVRPEDIARLKSKLSLLRNQLQEMQQLKSDVFSQLNTQLQELEHQLMHEHQQPTQEQLLVLLGFCTRFEALSQCLHRRDSSASSSQSSSHLHMVLAPPPSPPPPRPRG</sequence>
<dbReference type="InterPro" id="IPR001810">
    <property type="entry name" value="F-box_dom"/>
</dbReference>
<dbReference type="Proteomes" id="UP001419268">
    <property type="component" value="Unassembled WGS sequence"/>
</dbReference>
<feature type="compositionally biased region" description="Pro residues" evidence="2">
    <location>
        <begin position="451"/>
        <end position="463"/>
    </location>
</feature>
<keyword evidence="1" id="KW-0175">Coiled coil</keyword>
<proteinExistence type="predicted"/>
<evidence type="ECO:0000313" key="5">
    <source>
        <dbReference type="Proteomes" id="UP001419268"/>
    </source>
</evidence>
<dbReference type="PROSITE" id="PS50181">
    <property type="entry name" value="FBOX"/>
    <property type="match status" value="1"/>
</dbReference>
<keyword evidence="5" id="KW-1185">Reference proteome</keyword>
<evidence type="ECO:0000313" key="4">
    <source>
        <dbReference type="EMBL" id="KAK9147957.1"/>
    </source>
</evidence>
<comment type="caution">
    <text evidence="4">The sequence shown here is derived from an EMBL/GenBank/DDBJ whole genome shotgun (WGS) entry which is preliminary data.</text>
</comment>
<evidence type="ECO:0000256" key="1">
    <source>
        <dbReference type="SAM" id="Coils"/>
    </source>
</evidence>
<dbReference type="SUPFAM" id="SSF52047">
    <property type="entry name" value="RNI-like"/>
    <property type="match status" value="1"/>
</dbReference>
<dbReference type="Gene3D" id="3.80.10.10">
    <property type="entry name" value="Ribonuclease Inhibitor"/>
    <property type="match status" value="1"/>
</dbReference>
<evidence type="ECO:0000256" key="2">
    <source>
        <dbReference type="SAM" id="MobiDB-lite"/>
    </source>
</evidence>
<protein>
    <recommendedName>
        <fullName evidence="3">F-box domain-containing protein</fullName>
    </recommendedName>
</protein>
<dbReference type="PANTHER" id="PTHR31900:SF30">
    <property type="entry name" value="SUPERFAMILY PROTEIN, PUTATIVE-RELATED"/>
    <property type="match status" value="1"/>
</dbReference>
<dbReference type="EMBL" id="JBBNAG010000003">
    <property type="protein sequence ID" value="KAK9147957.1"/>
    <property type="molecule type" value="Genomic_DNA"/>
</dbReference>
<dbReference type="Pfam" id="PF00646">
    <property type="entry name" value="F-box"/>
    <property type="match status" value="1"/>
</dbReference>
<dbReference type="InterPro" id="IPR001611">
    <property type="entry name" value="Leu-rich_rpt"/>
</dbReference>
<reference evidence="4 5" key="1">
    <citation type="submission" date="2024-01" db="EMBL/GenBank/DDBJ databases">
        <title>Genome assemblies of Stephania.</title>
        <authorList>
            <person name="Yang L."/>
        </authorList>
    </citation>
    <scope>NUCLEOTIDE SEQUENCE [LARGE SCALE GENOMIC DNA]</scope>
    <source>
        <strain evidence="4">JXDWG</strain>
        <tissue evidence="4">Leaf</tissue>
    </source>
</reference>
<dbReference type="Pfam" id="PF23622">
    <property type="entry name" value="LRR_At1g61320_AtMIF1"/>
    <property type="match status" value="1"/>
</dbReference>
<gene>
    <name evidence="4" type="ORF">Scep_006714</name>
</gene>
<feature type="domain" description="F-box" evidence="3">
    <location>
        <begin position="4"/>
        <end position="53"/>
    </location>
</feature>
<evidence type="ECO:0000259" key="3">
    <source>
        <dbReference type="PROSITE" id="PS50181"/>
    </source>
</evidence>
<dbReference type="SUPFAM" id="SSF81383">
    <property type="entry name" value="F-box domain"/>
    <property type="match status" value="1"/>
</dbReference>
<dbReference type="InterPro" id="IPR050232">
    <property type="entry name" value="FBL13/AtMIF1-like"/>
</dbReference>
<dbReference type="AlphaFoldDB" id="A0AAP0K8N8"/>
<dbReference type="PROSITE" id="PS51450">
    <property type="entry name" value="LRR"/>
    <property type="match status" value="1"/>
</dbReference>
<organism evidence="4 5">
    <name type="scientific">Stephania cephalantha</name>
    <dbReference type="NCBI Taxonomy" id="152367"/>
    <lineage>
        <taxon>Eukaryota</taxon>
        <taxon>Viridiplantae</taxon>
        <taxon>Streptophyta</taxon>
        <taxon>Embryophyta</taxon>
        <taxon>Tracheophyta</taxon>
        <taxon>Spermatophyta</taxon>
        <taxon>Magnoliopsida</taxon>
        <taxon>Ranunculales</taxon>
        <taxon>Menispermaceae</taxon>
        <taxon>Menispermoideae</taxon>
        <taxon>Cissampelideae</taxon>
        <taxon>Stephania</taxon>
    </lineage>
</organism>
<accession>A0AAP0K8N8</accession>